<dbReference type="Proteomes" id="UP000829685">
    <property type="component" value="Unassembled WGS sequence"/>
</dbReference>
<keyword evidence="2" id="KW-1185">Reference proteome</keyword>
<dbReference type="EMBL" id="JAFIMR010000001">
    <property type="protein sequence ID" value="KAI1881677.1"/>
    <property type="molecule type" value="Genomic_DNA"/>
</dbReference>
<organism evidence="1 2">
    <name type="scientific">Neoarthrinium moseri</name>
    <dbReference type="NCBI Taxonomy" id="1658444"/>
    <lineage>
        <taxon>Eukaryota</taxon>
        <taxon>Fungi</taxon>
        <taxon>Dikarya</taxon>
        <taxon>Ascomycota</taxon>
        <taxon>Pezizomycotina</taxon>
        <taxon>Sordariomycetes</taxon>
        <taxon>Xylariomycetidae</taxon>
        <taxon>Amphisphaeriales</taxon>
        <taxon>Apiosporaceae</taxon>
        <taxon>Neoarthrinium</taxon>
    </lineage>
</organism>
<proteinExistence type="predicted"/>
<protein>
    <submittedName>
        <fullName evidence="1">Uncharacterized protein</fullName>
    </submittedName>
</protein>
<name>A0A9P9WYN3_9PEZI</name>
<evidence type="ECO:0000313" key="1">
    <source>
        <dbReference type="EMBL" id="KAI1881677.1"/>
    </source>
</evidence>
<evidence type="ECO:0000313" key="2">
    <source>
        <dbReference type="Proteomes" id="UP000829685"/>
    </source>
</evidence>
<gene>
    <name evidence="1" type="ORF">JX265_000503</name>
</gene>
<comment type="caution">
    <text evidence="1">The sequence shown here is derived from an EMBL/GenBank/DDBJ whole genome shotgun (WGS) entry which is preliminary data.</text>
</comment>
<dbReference type="AlphaFoldDB" id="A0A9P9WYN3"/>
<sequence>MDGTSPDALETRLADVARLRRLDRQLRRVAQYTSHPQICAYVCQQGPGCLLRHPRTSLPGCTDTHLGWLAAGIKPQAVGVVGAGAMSTSSLPYYQRVFYKNAEDLKAKEPSCDFDKCCFYMLNVCEVCGHSLDGQPLPAKSGKAKFSIATATTEYTRHDARNCDKRFCKKYIVGAYAHYGMRCCYCGV</sequence>
<reference evidence="1" key="1">
    <citation type="submission" date="2021-03" db="EMBL/GenBank/DDBJ databases">
        <title>Revisited historic fungal species revealed as producer of novel bioactive compounds through whole genome sequencing and comparative genomics.</title>
        <authorList>
            <person name="Vignolle G.A."/>
            <person name="Hochenegger N."/>
            <person name="Mach R.L."/>
            <person name="Mach-Aigner A.R."/>
            <person name="Javad Rahimi M."/>
            <person name="Salim K.A."/>
            <person name="Chan C.M."/>
            <person name="Lim L.B.L."/>
            <person name="Cai F."/>
            <person name="Druzhinina I.S."/>
            <person name="U'Ren J.M."/>
            <person name="Derntl C."/>
        </authorList>
    </citation>
    <scope>NUCLEOTIDE SEQUENCE</scope>
    <source>
        <strain evidence="1">TUCIM 5799</strain>
    </source>
</reference>
<accession>A0A9P9WYN3</accession>